<dbReference type="Proteomes" id="UP000318017">
    <property type="component" value="Chromosome"/>
</dbReference>
<sequence length="168" mass="19320">MLFGLAGYKNLATSIIPRFARDQQTKMAAIIHPLLALLASLSRQELARQVTYLKTENRILRSKLPHRISLSNQERRTLVKHGRQLGARIKELISIVSYSSFRRWVRELEDAPSKRPARKDGKCGRPRVEESLSDAILRVRKETGWGTRRLSRRCGDLGIMSLDRLSRM</sequence>
<evidence type="ECO:0000313" key="2">
    <source>
        <dbReference type="Proteomes" id="UP000318017"/>
    </source>
</evidence>
<name>A0A518GBE5_9BACT</name>
<reference evidence="1 2" key="1">
    <citation type="submission" date="2019-02" db="EMBL/GenBank/DDBJ databases">
        <title>Deep-cultivation of Planctomycetes and their phenomic and genomic characterization uncovers novel biology.</title>
        <authorList>
            <person name="Wiegand S."/>
            <person name="Jogler M."/>
            <person name="Boedeker C."/>
            <person name="Pinto D."/>
            <person name="Vollmers J."/>
            <person name="Rivas-Marin E."/>
            <person name="Kohn T."/>
            <person name="Peeters S.H."/>
            <person name="Heuer A."/>
            <person name="Rast P."/>
            <person name="Oberbeckmann S."/>
            <person name="Bunk B."/>
            <person name="Jeske O."/>
            <person name="Meyerdierks A."/>
            <person name="Storesund J.E."/>
            <person name="Kallscheuer N."/>
            <person name="Luecker S."/>
            <person name="Lage O.M."/>
            <person name="Pohl T."/>
            <person name="Merkel B.J."/>
            <person name="Hornburger P."/>
            <person name="Mueller R.-W."/>
            <person name="Bruemmer F."/>
            <person name="Labrenz M."/>
            <person name="Spormann A.M."/>
            <person name="Op den Camp H."/>
            <person name="Overmann J."/>
            <person name="Amann R."/>
            <person name="Jetten M.S.M."/>
            <person name="Mascher T."/>
            <person name="Medema M.H."/>
            <person name="Devos D.P."/>
            <person name="Kaster A.-K."/>
            <person name="Ovreas L."/>
            <person name="Rohde M."/>
            <person name="Galperin M.Y."/>
            <person name="Jogler C."/>
        </authorList>
    </citation>
    <scope>NUCLEOTIDE SEQUENCE [LARGE SCALE GENOMIC DNA]</scope>
    <source>
        <strain evidence="1 2">Q31a</strain>
    </source>
</reference>
<proteinExistence type="predicted"/>
<dbReference type="EMBL" id="CP036298">
    <property type="protein sequence ID" value="QDV25918.1"/>
    <property type="molecule type" value="Genomic_DNA"/>
</dbReference>
<dbReference type="AlphaFoldDB" id="A0A518GBE5"/>
<keyword evidence="2" id="KW-1185">Reference proteome</keyword>
<gene>
    <name evidence="1" type="ORF">Q31a_42850</name>
</gene>
<evidence type="ECO:0000313" key="1">
    <source>
        <dbReference type="EMBL" id="QDV25918.1"/>
    </source>
</evidence>
<protein>
    <submittedName>
        <fullName evidence="1">Uncharacterized protein</fullName>
    </submittedName>
</protein>
<accession>A0A518GBE5</accession>
<dbReference type="KEGG" id="ahel:Q31a_42850"/>
<organism evidence="1 2">
    <name type="scientific">Aureliella helgolandensis</name>
    <dbReference type="NCBI Taxonomy" id="2527968"/>
    <lineage>
        <taxon>Bacteria</taxon>
        <taxon>Pseudomonadati</taxon>
        <taxon>Planctomycetota</taxon>
        <taxon>Planctomycetia</taxon>
        <taxon>Pirellulales</taxon>
        <taxon>Pirellulaceae</taxon>
        <taxon>Aureliella</taxon>
    </lineage>
</organism>